<dbReference type="GO" id="GO:0030638">
    <property type="term" value="P:polyketide metabolic process"/>
    <property type="evidence" value="ECO:0007669"/>
    <property type="project" value="InterPro"/>
</dbReference>
<dbReference type="PANTHER" id="PTHR38436:SF1">
    <property type="entry name" value="ESTER CYCLASE"/>
    <property type="match status" value="1"/>
</dbReference>
<sequence length="145" mass="16375">MTKTELAEIYSGYIACLNSQDWTNLGQFVGDDAVHNGRRLGLSGYVAMLERDFDEIPDLYFKVLMLLGDPPYIACRLGFDCRPKAKFLGLDVNGRRVAFSENVIYEFRDGKIVEVWSVIDKATIESQLAGSNRSRGRFPVCVLIR</sequence>
<proteinExistence type="predicted"/>
<dbReference type="EMBL" id="SIOP01000001">
    <property type="protein sequence ID" value="TAY53287.1"/>
    <property type="molecule type" value="Genomic_DNA"/>
</dbReference>
<dbReference type="InterPro" id="IPR009959">
    <property type="entry name" value="Cyclase_SnoaL-like"/>
</dbReference>
<dbReference type="RefSeq" id="WP_130717077.1">
    <property type="nucleotide sequence ID" value="NZ_SIOP01000001.1"/>
</dbReference>
<name>A0A7M3DX87_RHILE</name>
<dbReference type="PANTHER" id="PTHR38436">
    <property type="entry name" value="POLYKETIDE CYCLASE SNOAL-LIKE DOMAIN"/>
    <property type="match status" value="1"/>
</dbReference>
<protein>
    <submittedName>
        <fullName evidence="1">Ester cyclase</fullName>
    </submittedName>
</protein>
<dbReference type="Gene3D" id="3.10.450.50">
    <property type="match status" value="1"/>
</dbReference>
<dbReference type="Pfam" id="PF07366">
    <property type="entry name" value="SnoaL"/>
    <property type="match status" value="1"/>
</dbReference>
<dbReference type="InterPro" id="IPR032710">
    <property type="entry name" value="NTF2-like_dom_sf"/>
</dbReference>
<organism evidence="1 2">
    <name type="scientific">Rhizobium leguminosarum</name>
    <dbReference type="NCBI Taxonomy" id="384"/>
    <lineage>
        <taxon>Bacteria</taxon>
        <taxon>Pseudomonadati</taxon>
        <taxon>Pseudomonadota</taxon>
        <taxon>Alphaproteobacteria</taxon>
        <taxon>Hyphomicrobiales</taxon>
        <taxon>Rhizobiaceae</taxon>
        <taxon>Rhizobium/Agrobacterium group</taxon>
        <taxon>Rhizobium</taxon>
    </lineage>
</organism>
<reference evidence="1 2" key="1">
    <citation type="submission" date="2019-02" db="EMBL/GenBank/DDBJ databases">
        <title>The genomic architecture of introgression among sibling species of bacteria.</title>
        <authorList>
            <person name="Cavassim M.I.A."/>
            <person name="Moeskjaer S."/>
            <person name="Moslemi C."/>
            <person name="Fields B."/>
            <person name="Bachmann A."/>
            <person name="Vilhjalmsson B."/>
            <person name="Schierup M.H."/>
            <person name="Young J.P.W."/>
            <person name="Andersen S.U."/>
        </authorList>
    </citation>
    <scope>NUCLEOTIDE SEQUENCE [LARGE SCALE GENOMIC DNA]</scope>
    <source>
        <strain evidence="1 2">SM135B</strain>
    </source>
</reference>
<dbReference type="Proteomes" id="UP000292974">
    <property type="component" value="Unassembled WGS sequence"/>
</dbReference>
<dbReference type="AlphaFoldDB" id="A0A7M3DX87"/>
<gene>
    <name evidence="1" type="ORF">ELH90_17520</name>
</gene>
<evidence type="ECO:0000313" key="1">
    <source>
        <dbReference type="EMBL" id="TAY53287.1"/>
    </source>
</evidence>
<dbReference type="SUPFAM" id="SSF54427">
    <property type="entry name" value="NTF2-like"/>
    <property type="match status" value="1"/>
</dbReference>
<comment type="caution">
    <text evidence="1">The sequence shown here is derived from an EMBL/GenBank/DDBJ whole genome shotgun (WGS) entry which is preliminary data.</text>
</comment>
<evidence type="ECO:0000313" key="2">
    <source>
        <dbReference type="Proteomes" id="UP000292974"/>
    </source>
</evidence>
<accession>A0A7M3DX87</accession>